<organism evidence="1 2">
    <name type="scientific">Saccharothrix yanglingensis</name>
    <dbReference type="NCBI Taxonomy" id="659496"/>
    <lineage>
        <taxon>Bacteria</taxon>
        <taxon>Bacillati</taxon>
        <taxon>Actinomycetota</taxon>
        <taxon>Actinomycetes</taxon>
        <taxon>Pseudonocardiales</taxon>
        <taxon>Pseudonocardiaceae</taxon>
        <taxon>Saccharothrix</taxon>
    </lineage>
</organism>
<evidence type="ECO:0000313" key="2">
    <source>
        <dbReference type="Proteomes" id="UP001225605"/>
    </source>
</evidence>
<accession>A0ABU0X3S1</accession>
<sequence>MPRAGSAWSFVTTVRVRVVAVESIAEMPPPRPALLPVTNRGLPVTPVTVSVPRRPLWMPPPSPRTLPRVNATPVVRVRLPVGPTSAIRNSPSPSPSSEALVTVAGPIISTGVVITGSAFDAPPWAAVMRYVQPPVRTRVSDAGVELARLTAATKAFALHATGMVMACATGGRATRPPPRR</sequence>
<comment type="caution">
    <text evidence="1">The sequence shown here is derived from an EMBL/GenBank/DDBJ whole genome shotgun (WGS) entry which is preliminary data.</text>
</comment>
<dbReference type="EMBL" id="NSDM01000010">
    <property type="protein sequence ID" value="MDQ2586783.1"/>
    <property type="molecule type" value="Genomic_DNA"/>
</dbReference>
<evidence type="ECO:0000313" key="1">
    <source>
        <dbReference type="EMBL" id="MDQ2586783.1"/>
    </source>
</evidence>
<evidence type="ECO:0008006" key="3">
    <source>
        <dbReference type="Google" id="ProtNLM"/>
    </source>
</evidence>
<proteinExistence type="predicted"/>
<dbReference type="Proteomes" id="UP001225605">
    <property type="component" value="Unassembled WGS sequence"/>
</dbReference>
<reference evidence="1 2" key="1">
    <citation type="submission" date="2017-06" db="EMBL/GenBank/DDBJ databases">
        <title>Cultured bacterium strain Saccharothrix yanglingensis Hhs.015.</title>
        <authorList>
            <person name="Xia Y."/>
        </authorList>
    </citation>
    <scope>NUCLEOTIDE SEQUENCE [LARGE SCALE GENOMIC DNA]</scope>
    <source>
        <strain evidence="1 2">Hhs.015</strain>
    </source>
</reference>
<protein>
    <recommendedName>
        <fullName evidence="3">Secreted protein</fullName>
    </recommendedName>
</protein>
<gene>
    <name evidence="1" type="ORF">CKY47_22870</name>
</gene>
<name>A0ABU0X3S1_9PSEU</name>
<keyword evidence="2" id="KW-1185">Reference proteome</keyword>